<dbReference type="InterPro" id="IPR011701">
    <property type="entry name" value="MFS"/>
</dbReference>
<dbReference type="InterPro" id="IPR020846">
    <property type="entry name" value="MFS_dom"/>
</dbReference>
<dbReference type="Gene3D" id="1.20.1250.20">
    <property type="entry name" value="MFS general substrate transporter like domains"/>
    <property type="match status" value="2"/>
</dbReference>
<dbReference type="PROSITE" id="PS50850">
    <property type="entry name" value="MFS"/>
    <property type="match status" value="1"/>
</dbReference>
<organism evidence="3">
    <name type="scientific">bioreactor metagenome</name>
    <dbReference type="NCBI Taxonomy" id="1076179"/>
    <lineage>
        <taxon>unclassified sequences</taxon>
        <taxon>metagenomes</taxon>
        <taxon>ecological metagenomes</taxon>
    </lineage>
</organism>
<dbReference type="InterPro" id="IPR036259">
    <property type="entry name" value="MFS_trans_sf"/>
</dbReference>
<feature type="domain" description="Major facilitator superfamily (MFS) profile" evidence="2">
    <location>
        <begin position="7"/>
        <end position="389"/>
    </location>
</feature>
<dbReference type="Pfam" id="PF07690">
    <property type="entry name" value="MFS_1"/>
    <property type="match status" value="1"/>
</dbReference>
<dbReference type="AlphaFoldDB" id="A0A644X488"/>
<feature type="transmembrane region" description="Helical" evidence="1">
    <location>
        <begin position="164"/>
        <end position="183"/>
    </location>
</feature>
<feature type="transmembrane region" description="Helical" evidence="1">
    <location>
        <begin position="276"/>
        <end position="292"/>
    </location>
</feature>
<feature type="transmembrane region" description="Helical" evidence="1">
    <location>
        <begin position="364"/>
        <end position="382"/>
    </location>
</feature>
<keyword evidence="1" id="KW-1133">Transmembrane helix</keyword>
<comment type="caution">
    <text evidence="3">The sequence shown here is derived from an EMBL/GenBank/DDBJ whole genome shotgun (WGS) entry which is preliminary data.</text>
</comment>
<sequence>MKYITRAVWILSAVSLFTDTASEMLYPVMPIYLKTIGFSVVLIGVLEGIAEATAGLSKGYFGKLSDTSGRRVPFVQMGYALSALSKPMMAVFTFPLWIFFARTIDRFGKGIRTGARDALLSDEATPETKGKVFGFHRSMDTLGAVIGPGLALIYLYFYPEDYRTLFFIALIPGLLAIISSLRLKEKNAHKDKPKVRTGYFSFLKYWKQSPAVYRKVVAGLLVFTLFNSSDVFLLLQAKQAGLNDTMVIGVYIFYNLVYAMFAFPMGILADNIGLKTIFIMGLLLFAAVYFGMALNSNLYIFFGLFFLYGVYASATEGISKAWISNITGKMDTATAIGTFSGLQSICTMLASSLTGFIWFKFGAATAFILTATMTLIVAAYFFTVPKPVNGVGEV</sequence>
<protein>
    <recommendedName>
        <fullName evidence="2">Major facilitator superfamily (MFS) profile domain-containing protein</fullName>
    </recommendedName>
</protein>
<dbReference type="SUPFAM" id="SSF103473">
    <property type="entry name" value="MFS general substrate transporter"/>
    <property type="match status" value="1"/>
</dbReference>
<dbReference type="CDD" id="cd17370">
    <property type="entry name" value="MFS_MJ1317_like"/>
    <property type="match status" value="1"/>
</dbReference>
<dbReference type="PANTHER" id="PTHR23518">
    <property type="entry name" value="C-METHYLTRANSFERASE"/>
    <property type="match status" value="1"/>
</dbReference>
<dbReference type="EMBL" id="VSSQ01001766">
    <property type="protein sequence ID" value="MPM10966.1"/>
    <property type="molecule type" value="Genomic_DNA"/>
</dbReference>
<evidence type="ECO:0000259" key="2">
    <source>
        <dbReference type="PROSITE" id="PS50850"/>
    </source>
</evidence>
<feature type="transmembrane region" description="Helical" evidence="1">
    <location>
        <begin position="31"/>
        <end position="50"/>
    </location>
</feature>
<gene>
    <name evidence="3" type="ORF">SDC9_57304</name>
</gene>
<evidence type="ECO:0000256" key="1">
    <source>
        <dbReference type="SAM" id="Phobius"/>
    </source>
</evidence>
<reference evidence="3" key="1">
    <citation type="submission" date="2019-08" db="EMBL/GenBank/DDBJ databases">
        <authorList>
            <person name="Kucharzyk K."/>
            <person name="Murdoch R.W."/>
            <person name="Higgins S."/>
            <person name="Loffler F."/>
        </authorList>
    </citation>
    <scope>NUCLEOTIDE SEQUENCE</scope>
</reference>
<feature type="transmembrane region" description="Helical" evidence="1">
    <location>
        <begin position="335"/>
        <end position="358"/>
    </location>
</feature>
<evidence type="ECO:0000313" key="3">
    <source>
        <dbReference type="EMBL" id="MPM10966.1"/>
    </source>
</evidence>
<name>A0A644X488_9ZZZZ</name>
<feature type="transmembrane region" description="Helical" evidence="1">
    <location>
        <begin position="298"/>
        <end position="314"/>
    </location>
</feature>
<dbReference type="GO" id="GO:0022857">
    <property type="term" value="F:transmembrane transporter activity"/>
    <property type="evidence" value="ECO:0007669"/>
    <property type="project" value="InterPro"/>
</dbReference>
<keyword evidence="1" id="KW-0812">Transmembrane</keyword>
<feature type="transmembrane region" description="Helical" evidence="1">
    <location>
        <begin position="216"/>
        <end position="235"/>
    </location>
</feature>
<proteinExistence type="predicted"/>
<accession>A0A644X488</accession>
<feature type="transmembrane region" description="Helical" evidence="1">
    <location>
        <begin position="139"/>
        <end position="158"/>
    </location>
</feature>
<keyword evidence="1" id="KW-0472">Membrane</keyword>
<feature type="transmembrane region" description="Helical" evidence="1">
    <location>
        <begin position="247"/>
        <end position="269"/>
    </location>
</feature>
<dbReference type="PANTHER" id="PTHR23518:SF2">
    <property type="entry name" value="MAJOR FACILITATOR SUPERFAMILY TRANSPORTER"/>
    <property type="match status" value="1"/>
</dbReference>